<feature type="repeat" description="WD" evidence="3">
    <location>
        <begin position="619"/>
        <end position="660"/>
    </location>
</feature>
<feature type="repeat" description="WD" evidence="3">
    <location>
        <begin position="716"/>
        <end position="750"/>
    </location>
</feature>
<dbReference type="SMART" id="SM00320">
    <property type="entry name" value="WD40"/>
    <property type="match status" value="7"/>
</dbReference>
<dbReference type="PROSITE" id="PS00678">
    <property type="entry name" value="WD_REPEATS_1"/>
    <property type="match status" value="3"/>
</dbReference>
<dbReference type="SUPFAM" id="SSF50998">
    <property type="entry name" value="Quinoprotein alcohol dehydrogenase-like"/>
    <property type="match status" value="1"/>
</dbReference>
<dbReference type="InterPro" id="IPR050505">
    <property type="entry name" value="WDR55/POC1"/>
</dbReference>
<proteinExistence type="predicted"/>
<evidence type="ECO:0000313" key="6">
    <source>
        <dbReference type="EMBL" id="ERN40086.1"/>
    </source>
</evidence>
<sequence>MGHCINPQCLQPDNPTEQSLCLTCRASLLLTGRDRLQRLLGRAGCGSVYAIGHRGTARVLKVLHDRTPIALQLFEQEARVLQQLQHPGLPRLDPDGYFIYAHGNDLPDMHCLEMEKIEGAELECYAIRHIMRPSSQRSAQRWLQQSTAILHAAPSKQYLHRGIKPPNIILLPTAQHVSIGFGTDRELTQTYLGKAAGRRITGILTPGYTPTEKANVRAVPQSDYFLLGRTIIFLFAGQPPDVLPEARRRSLRWRDCVPQLDAAAFANPIDDAIAPFPEDRPQHAIELLERPNGIEPDTLPAHEIDLDRPPARDAVNGGASDPTWPERDRRNTRLLQMLLTAVGSAGKPLSACSKNLRGAALAPYSAPDIPPDIASGAVAACDNLAARLAVQLRRLRWLTAGALALTATLVALIGTLAWERRTASAPVADATPAIPTVSQGEFARTFAIEQAFSAHDDLVSALAFVPDSELLVSGSWDGTVRLWDLESGRHRAVLTAPGRDINTVAIAPDGRIVASGGQNLQVWERASGRLRYGSAEHRQWVRALAFDPSGTRLLSAGDDNRAFVWDVLGGERLATRELHAFDVNALSIASQCRCFASASDDNSVRVWDWHDWERDRLFQFDHGDDVSTIAIAPDGRWLVSGSRDDTVAVWDLRTGERRWSRRAHADDVTALAIAPDGTWFVTSGDDGALRVWDLATGMLLAVPSSGAVESKGSNRALGSNAWVRAVALSADGTRLASGSADGTIRVWRIR</sequence>
<dbReference type="STRING" id="582515.KR51_00033720"/>
<dbReference type="GO" id="GO:0005524">
    <property type="term" value="F:ATP binding"/>
    <property type="evidence" value="ECO:0007669"/>
    <property type="project" value="InterPro"/>
</dbReference>
<dbReference type="InterPro" id="IPR011009">
    <property type="entry name" value="Kinase-like_dom_sf"/>
</dbReference>
<evidence type="ECO:0000256" key="4">
    <source>
        <dbReference type="SAM" id="MobiDB-lite"/>
    </source>
</evidence>
<reference evidence="6 7" key="1">
    <citation type="submission" date="2013-05" db="EMBL/GenBank/DDBJ databases">
        <title>Draft genome sequence of Rubidibacter lacunae KORDI 51-2.</title>
        <authorList>
            <person name="Choi D.H."/>
            <person name="Noh J.H."/>
            <person name="Kwon K.-K."/>
            <person name="Lee J.-H."/>
            <person name="Ryu J.-Y."/>
        </authorList>
    </citation>
    <scope>NUCLEOTIDE SEQUENCE [LARGE SCALE GENOMIC DNA]</scope>
    <source>
        <strain evidence="6 7">KORDI 51-2</strain>
    </source>
</reference>
<evidence type="ECO:0000259" key="5">
    <source>
        <dbReference type="PROSITE" id="PS50011"/>
    </source>
</evidence>
<dbReference type="Proteomes" id="UP000016960">
    <property type="component" value="Unassembled WGS sequence"/>
</dbReference>
<keyword evidence="7" id="KW-1185">Reference proteome</keyword>
<dbReference type="OrthoDB" id="422888at2"/>
<accession>U5DER8</accession>
<dbReference type="RefSeq" id="WP_022608979.1">
    <property type="nucleotide sequence ID" value="NZ_ASSJ01000081.1"/>
</dbReference>
<name>U5DER8_9CHRO</name>
<evidence type="ECO:0000256" key="2">
    <source>
        <dbReference type="ARBA" id="ARBA00022737"/>
    </source>
</evidence>
<evidence type="ECO:0000256" key="3">
    <source>
        <dbReference type="PROSITE-ProRule" id="PRU00221"/>
    </source>
</evidence>
<protein>
    <submittedName>
        <fullName evidence="6">WD40 repeat-containing protein</fullName>
    </submittedName>
</protein>
<dbReference type="InterPro" id="IPR019775">
    <property type="entry name" value="WD40_repeat_CS"/>
</dbReference>
<dbReference type="InterPro" id="IPR000719">
    <property type="entry name" value="Prot_kinase_dom"/>
</dbReference>
<feature type="domain" description="Protein kinase" evidence="5">
    <location>
        <begin position="34"/>
        <end position="293"/>
    </location>
</feature>
<evidence type="ECO:0000313" key="7">
    <source>
        <dbReference type="Proteomes" id="UP000016960"/>
    </source>
</evidence>
<dbReference type="PANTHER" id="PTHR44019">
    <property type="entry name" value="WD REPEAT-CONTAINING PROTEIN 55"/>
    <property type="match status" value="1"/>
</dbReference>
<dbReference type="PROSITE" id="PS50082">
    <property type="entry name" value="WD_REPEATS_2"/>
    <property type="match status" value="6"/>
</dbReference>
<organism evidence="6 7">
    <name type="scientific">Rubidibacter lacunae KORDI 51-2</name>
    <dbReference type="NCBI Taxonomy" id="582515"/>
    <lineage>
        <taxon>Bacteria</taxon>
        <taxon>Bacillati</taxon>
        <taxon>Cyanobacteriota</taxon>
        <taxon>Cyanophyceae</taxon>
        <taxon>Oscillatoriophycideae</taxon>
        <taxon>Chroococcales</taxon>
        <taxon>Aphanothecaceae</taxon>
        <taxon>Rubidibacter</taxon>
    </lineage>
</organism>
<comment type="caution">
    <text evidence="6">The sequence shown here is derived from an EMBL/GenBank/DDBJ whole genome shotgun (WGS) entry which is preliminary data.</text>
</comment>
<dbReference type="PROSITE" id="PS50011">
    <property type="entry name" value="PROTEIN_KINASE_DOM"/>
    <property type="match status" value="1"/>
</dbReference>
<dbReference type="GO" id="GO:0004672">
    <property type="term" value="F:protein kinase activity"/>
    <property type="evidence" value="ECO:0007669"/>
    <property type="project" value="InterPro"/>
</dbReference>
<dbReference type="Gene3D" id="2.130.10.10">
    <property type="entry name" value="YVTN repeat-like/Quinoprotein amine dehydrogenase"/>
    <property type="match status" value="3"/>
</dbReference>
<dbReference type="PROSITE" id="PS50294">
    <property type="entry name" value="WD_REPEATS_REGION"/>
    <property type="match status" value="6"/>
</dbReference>
<gene>
    <name evidence="6" type="ORF">KR51_00033720</name>
</gene>
<dbReference type="Gene3D" id="3.30.200.20">
    <property type="entry name" value="Phosphorylase Kinase, domain 1"/>
    <property type="match status" value="1"/>
</dbReference>
<keyword evidence="2" id="KW-0677">Repeat</keyword>
<feature type="repeat" description="WD" evidence="3">
    <location>
        <begin position="576"/>
        <end position="608"/>
    </location>
</feature>
<dbReference type="eggNOG" id="COG2319">
    <property type="taxonomic scope" value="Bacteria"/>
</dbReference>
<feature type="repeat" description="WD" evidence="3">
    <location>
        <begin position="661"/>
        <end position="702"/>
    </location>
</feature>
<dbReference type="SMART" id="SM00220">
    <property type="entry name" value="S_TKc"/>
    <property type="match status" value="1"/>
</dbReference>
<feature type="region of interest" description="Disordered" evidence="4">
    <location>
        <begin position="307"/>
        <end position="327"/>
    </location>
</feature>
<dbReference type="AlphaFoldDB" id="U5DER8"/>
<dbReference type="PANTHER" id="PTHR44019:SF8">
    <property type="entry name" value="POC1 CENTRIOLAR PROTEIN HOMOLOG"/>
    <property type="match status" value="1"/>
</dbReference>
<dbReference type="eggNOG" id="COG0515">
    <property type="taxonomic scope" value="Bacteria"/>
</dbReference>
<dbReference type="Gene3D" id="1.10.510.10">
    <property type="entry name" value="Transferase(Phosphotransferase) domain 1"/>
    <property type="match status" value="1"/>
</dbReference>
<dbReference type="NCBIfam" id="NF045510">
    <property type="entry name" value="4Cys_prefix_kin"/>
    <property type="match status" value="1"/>
</dbReference>
<dbReference type="InterPro" id="IPR011047">
    <property type="entry name" value="Quinoprotein_ADH-like_sf"/>
</dbReference>
<evidence type="ECO:0000256" key="1">
    <source>
        <dbReference type="ARBA" id="ARBA00022574"/>
    </source>
</evidence>
<keyword evidence="1 3" id="KW-0853">WD repeat</keyword>
<dbReference type="InterPro" id="IPR020472">
    <property type="entry name" value="WD40_PAC1"/>
</dbReference>
<dbReference type="PATRIC" id="fig|582515.4.peg.3781"/>
<dbReference type="Pfam" id="PF00400">
    <property type="entry name" value="WD40"/>
    <property type="match status" value="6"/>
</dbReference>
<dbReference type="SUPFAM" id="SSF56112">
    <property type="entry name" value="Protein kinase-like (PK-like)"/>
    <property type="match status" value="1"/>
</dbReference>
<dbReference type="PRINTS" id="PR00320">
    <property type="entry name" value="GPROTEINBRPT"/>
</dbReference>
<dbReference type="InParanoid" id="U5DER8"/>
<dbReference type="InterPro" id="IPR015943">
    <property type="entry name" value="WD40/YVTN_repeat-like_dom_sf"/>
</dbReference>
<feature type="repeat" description="WD" evidence="3">
    <location>
        <begin position="452"/>
        <end position="493"/>
    </location>
</feature>
<dbReference type="CDD" id="cd00200">
    <property type="entry name" value="WD40"/>
    <property type="match status" value="1"/>
</dbReference>
<dbReference type="InterPro" id="IPR001680">
    <property type="entry name" value="WD40_rpt"/>
</dbReference>
<dbReference type="EMBL" id="ASSJ01000081">
    <property type="protein sequence ID" value="ERN40086.1"/>
    <property type="molecule type" value="Genomic_DNA"/>
</dbReference>
<feature type="repeat" description="WD" evidence="3">
    <location>
        <begin position="534"/>
        <end position="575"/>
    </location>
</feature>